<dbReference type="RefSeq" id="WP_055119500.1">
    <property type="nucleotide sequence ID" value="NZ_CXWA01000007.1"/>
</dbReference>
<reference evidence="9" key="1">
    <citation type="submission" date="2015-07" db="EMBL/GenBank/DDBJ databases">
        <authorList>
            <person name="Rodrigo-Torres Lidia"/>
            <person name="Arahal R.David."/>
        </authorList>
    </citation>
    <scope>NUCLEOTIDE SEQUENCE [LARGE SCALE GENOMIC DNA]</scope>
    <source>
        <strain evidence="9">CECT 5096</strain>
    </source>
</reference>
<evidence type="ECO:0000313" key="8">
    <source>
        <dbReference type="EMBL" id="CTQ68275.1"/>
    </source>
</evidence>
<dbReference type="PANTHER" id="PTHR38050">
    <property type="match status" value="1"/>
</dbReference>
<dbReference type="InterPro" id="IPR029058">
    <property type="entry name" value="AB_hydrolase_fold"/>
</dbReference>
<dbReference type="InterPro" id="IPR043595">
    <property type="entry name" value="FaeB/C/D"/>
</dbReference>
<keyword evidence="3" id="KW-0858">Xylan degradation</keyword>
<name>A0A0M7AW23_9HYPH</name>
<dbReference type="STRING" id="311410.LA5095_04765"/>
<evidence type="ECO:0000256" key="1">
    <source>
        <dbReference type="ARBA" id="ARBA00004613"/>
    </source>
</evidence>
<dbReference type="OrthoDB" id="9805640at2"/>
<protein>
    <submittedName>
        <fullName evidence="8">Esterase, PHB depolymerase family</fullName>
    </submittedName>
</protein>
<evidence type="ECO:0000256" key="2">
    <source>
        <dbReference type="ARBA" id="ARBA00022525"/>
    </source>
</evidence>
<evidence type="ECO:0000256" key="6">
    <source>
        <dbReference type="ARBA" id="ARBA00023277"/>
    </source>
</evidence>
<evidence type="ECO:0000256" key="3">
    <source>
        <dbReference type="ARBA" id="ARBA00022651"/>
    </source>
</evidence>
<dbReference type="Proteomes" id="UP000049983">
    <property type="component" value="Unassembled WGS sequence"/>
</dbReference>
<keyword evidence="2" id="KW-0964">Secreted</keyword>
<gene>
    <name evidence="8" type="ORF">LA5096_01744</name>
</gene>
<dbReference type="Gene3D" id="3.40.50.1820">
    <property type="entry name" value="alpha/beta hydrolase"/>
    <property type="match status" value="1"/>
</dbReference>
<keyword evidence="7" id="KW-0624">Polysaccharide degradation</keyword>
<evidence type="ECO:0000256" key="7">
    <source>
        <dbReference type="ARBA" id="ARBA00023326"/>
    </source>
</evidence>
<dbReference type="SUPFAM" id="SSF53474">
    <property type="entry name" value="alpha/beta-Hydrolases"/>
    <property type="match status" value="1"/>
</dbReference>
<accession>A0A0M7AW23</accession>
<dbReference type="GeneID" id="97669157"/>
<evidence type="ECO:0000256" key="4">
    <source>
        <dbReference type="ARBA" id="ARBA00022729"/>
    </source>
</evidence>
<keyword evidence="5" id="KW-0378">Hydrolase</keyword>
<proteinExistence type="predicted"/>
<sequence length="318" mass="35115">MRKTIPDLGGRFVMLIARSEIASCGFTHMFIADVRASANDREICSRGVSMRVVAIMLLLFAIPAAAKACGPETRCEVPGGYYLAAVPEDWDQKRPLSLVVYFHGWNSSPEATFRNRVMVRGATDRGALFVVPFAEKGYWRQIGQGRAERGRDEAAYIRAVMEDVRKRWPVDERRTLASGFSRGASMVWNVACYTGDLFRAYAPIAGGFWRSNPEACPTGVVNLRHIHGLSDGVVAFDEVGIYNSMPIEEGFDILAQANGAARASRNVESGDNRLSCERWDESKSGRVLELCLHQRGHSIPAEWVGQGLDWLAALPEGS</sequence>
<dbReference type="PANTHER" id="PTHR38050:SF2">
    <property type="entry name" value="FERULOYL ESTERASE C-RELATED"/>
    <property type="match status" value="1"/>
</dbReference>
<dbReference type="GO" id="GO:0005576">
    <property type="term" value="C:extracellular region"/>
    <property type="evidence" value="ECO:0007669"/>
    <property type="project" value="UniProtKB-SubCell"/>
</dbReference>
<keyword evidence="9" id="KW-1185">Reference proteome</keyword>
<keyword evidence="6" id="KW-0119">Carbohydrate metabolism</keyword>
<evidence type="ECO:0000313" key="9">
    <source>
        <dbReference type="Proteomes" id="UP000049983"/>
    </source>
</evidence>
<dbReference type="GO" id="GO:0045493">
    <property type="term" value="P:xylan catabolic process"/>
    <property type="evidence" value="ECO:0007669"/>
    <property type="project" value="UniProtKB-KW"/>
</dbReference>
<dbReference type="GO" id="GO:0030600">
    <property type="term" value="F:feruloyl esterase activity"/>
    <property type="evidence" value="ECO:0007669"/>
    <property type="project" value="InterPro"/>
</dbReference>
<keyword evidence="4" id="KW-0732">Signal</keyword>
<evidence type="ECO:0000256" key="5">
    <source>
        <dbReference type="ARBA" id="ARBA00022801"/>
    </source>
</evidence>
<dbReference type="AlphaFoldDB" id="A0A0M7AW23"/>
<dbReference type="EMBL" id="CXWC01000003">
    <property type="protein sequence ID" value="CTQ68275.1"/>
    <property type="molecule type" value="Genomic_DNA"/>
</dbReference>
<comment type="subcellular location">
    <subcellularLocation>
        <location evidence="1">Secreted</location>
    </subcellularLocation>
</comment>
<organism evidence="8 9">
    <name type="scientific">Roseibium album</name>
    <dbReference type="NCBI Taxonomy" id="311410"/>
    <lineage>
        <taxon>Bacteria</taxon>
        <taxon>Pseudomonadati</taxon>
        <taxon>Pseudomonadota</taxon>
        <taxon>Alphaproteobacteria</taxon>
        <taxon>Hyphomicrobiales</taxon>
        <taxon>Stappiaceae</taxon>
        <taxon>Roseibium</taxon>
    </lineage>
</organism>